<dbReference type="GO" id="GO:0005737">
    <property type="term" value="C:cytoplasm"/>
    <property type="evidence" value="ECO:0007669"/>
    <property type="project" value="TreeGrafter"/>
</dbReference>
<dbReference type="InterPro" id="IPR004393">
    <property type="entry name" value="NadC"/>
</dbReference>
<dbReference type="GO" id="GO:0009435">
    <property type="term" value="P:NAD+ biosynthetic process"/>
    <property type="evidence" value="ECO:0007669"/>
    <property type="project" value="UniProtKB-UniPathway"/>
</dbReference>
<comment type="pathway">
    <text evidence="2">Cofactor biosynthesis; NAD(+) biosynthesis; nicotinate D-ribonucleotide from quinolinate: step 1/1.</text>
</comment>
<feature type="binding site" evidence="13">
    <location>
        <position position="99"/>
    </location>
    <ligand>
        <name>substrate</name>
    </ligand>
</feature>
<dbReference type="PIRSF" id="PIRSF006250">
    <property type="entry name" value="NadC_ModD"/>
    <property type="match status" value="1"/>
</dbReference>
<evidence type="ECO:0000256" key="3">
    <source>
        <dbReference type="ARBA" id="ARBA00009400"/>
    </source>
</evidence>
<dbReference type="InterPro" id="IPR037128">
    <property type="entry name" value="Quinolinate_PRibosylTase_N_sf"/>
</dbReference>
<dbReference type="UniPathway" id="UPA00253">
    <property type="reaction ID" value="UER00331"/>
</dbReference>
<keyword evidence="7 12" id="KW-0328">Glycosyltransferase</keyword>
<feature type="binding site" evidence="13">
    <location>
        <begin position="132"/>
        <end position="134"/>
    </location>
    <ligand>
        <name>substrate</name>
    </ligand>
</feature>
<comment type="similarity">
    <text evidence="3 12">Belongs to the NadC/ModD family.</text>
</comment>
<dbReference type="SUPFAM" id="SSF54675">
    <property type="entry name" value="Nicotinate/Quinolinate PRTase N-terminal domain-like"/>
    <property type="match status" value="1"/>
</dbReference>
<evidence type="ECO:0000256" key="7">
    <source>
        <dbReference type="ARBA" id="ARBA00022676"/>
    </source>
</evidence>
<dbReference type="NCBIfam" id="TIGR00078">
    <property type="entry name" value="nadC"/>
    <property type="match status" value="1"/>
</dbReference>
<evidence type="ECO:0000256" key="8">
    <source>
        <dbReference type="ARBA" id="ARBA00022679"/>
    </source>
</evidence>
<comment type="function">
    <text evidence="1">Involved in the catabolism of quinolinic acid (QA).</text>
</comment>
<dbReference type="EMBL" id="CP016379">
    <property type="protein sequence ID" value="AZR74660.1"/>
    <property type="molecule type" value="Genomic_DNA"/>
</dbReference>
<dbReference type="Pfam" id="PF01729">
    <property type="entry name" value="QRPTase_C"/>
    <property type="match status" value="1"/>
</dbReference>
<dbReference type="AlphaFoldDB" id="A0A3Q9HSJ0"/>
<feature type="domain" description="Quinolinate phosphoribosyl transferase N-terminal" evidence="15">
    <location>
        <begin position="24"/>
        <end position="109"/>
    </location>
</feature>
<dbReference type="SUPFAM" id="SSF51690">
    <property type="entry name" value="Nicotinate/Quinolinate PRTase C-terminal domain-like"/>
    <property type="match status" value="1"/>
</dbReference>
<proteinExistence type="inferred from homology"/>
<dbReference type="PANTHER" id="PTHR32179:SF3">
    <property type="entry name" value="NICOTINATE-NUCLEOTIDE PYROPHOSPHORYLASE [CARBOXYLATING]"/>
    <property type="match status" value="1"/>
</dbReference>
<dbReference type="RefSeq" id="WP_127018027.1">
    <property type="nucleotide sequence ID" value="NZ_CP016379.1"/>
</dbReference>
<keyword evidence="17" id="KW-1185">Reference proteome</keyword>
<evidence type="ECO:0000256" key="13">
    <source>
        <dbReference type="PIRSR" id="PIRSR006250-1"/>
    </source>
</evidence>
<dbReference type="PANTHER" id="PTHR32179">
    <property type="entry name" value="NICOTINATE-NUCLEOTIDE PYROPHOSPHORYLASE [CARBOXYLATING]"/>
    <property type="match status" value="1"/>
</dbReference>
<dbReference type="InterPro" id="IPR027277">
    <property type="entry name" value="NadC/ModD"/>
</dbReference>
<evidence type="ECO:0000256" key="12">
    <source>
        <dbReference type="PIRNR" id="PIRNR006250"/>
    </source>
</evidence>
<keyword evidence="6" id="KW-0662">Pyridine nucleotide biosynthesis</keyword>
<evidence type="ECO:0000256" key="2">
    <source>
        <dbReference type="ARBA" id="ARBA00004893"/>
    </source>
</evidence>
<feature type="binding site" evidence="13">
    <location>
        <position position="196"/>
    </location>
    <ligand>
        <name>substrate</name>
    </ligand>
</feature>
<evidence type="ECO:0000313" key="16">
    <source>
        <dbReference type="EMBL" id="AZR74660.1"/>
    </source>
</evidence>
<accession>A0A3Q9HSJ0</accession>
<comment type="subunit">
    <text evidence="4">Hexamer formed by 3 homodimers.</text>
</comment>
<dbReference type="FunFam" id="3.90.1170.20:FF:000001">
    <property type="entry name" value="Nicotinate-nucleotide diphosphorylase (Carboxylating)"/>
    <property type="match status" value="1"/>
</dbReference>
<comment type="catalytic activity">
    <reaction evidence="10">
        <text>nicotinate beta-D-ribonucleotide + CO2 + diphosphate = quinolinate + 5-phospho-alpha-D-ribose 1-diphosphate + 2 H(+)</text>
        <dbReference type="Rhea" id="RHEA:12733"/>
        <dbReference type="ChEBI" id="CHEBI:15378"/>
        <dbReference type="ChEBI" id="CHEBI:16526"/>
        <dbReference type="ChEBI" id="CHEBI:29959"/>
        <dbReference type="ChEBI" id="CHEBI:33019"/>
        <dbReference type="ChEBI" id="CHEBI:57502"/>
        <dbReference type="ChEBI" id="CHEBI:58017"/>
        <dbReference type="EC" id="2.4.2.19"/>
    </reaction>
</comment>
<dbReference type="CDD" id="cd01572">
    <property type="entry name" value="QPRTase"/>
    <property type="match status" value="1"/>
</dbReference>
<name>A0A3Q9HSJ0_9FIRM</name>
<dbReference type="InterPro" id="IPR036068">
    <property type="entry name" value="Nicotinate_pribotase-like_C"/>
</dbReference>
<organism evidence="16 17">
    <name type="scientific">Anoxybacter fermentans</name>
    <dbReference type="NCBI Taxonomy" id="1323375"/>
    <lineage>
        <taxon>Bacteria</taxon>
        <taxon>Bacillati</taxon>
        <taxon>Bacillota</taxon>
        <taxon>Clostridia</taxon>
        <taxon>Halanaerobiales</taxon>
        <taxon>Anoxybacter</taxon>
    </lineage>
</organism>
<dbReference type="EC" id="2.4.2.19" evidence="5"/>
<dbReference type="Gene3D" id="3.90.1170.20">
    <property type="entry name" value="Quinolinate phosphoribosyl transferase, N-terminal domain"/>
    <property type="match status" value="1"/>
</dbReference>
<dbReference type="FunFam" id="3.20.20.70:FF:000030">
    <property type="entry name" value="Nicotinate-nucleotide pyrophosphorylase, carboxylating"/>
    <property type="match status" value="1"/>
</dbReference>
<feature type="binding site" evidence="13">
    <location>
        <position position="217"/>
    </location>
    <ligand>
        <name>substrate</name>
    </ligand>
</feature>
<evidence type="ECO:0000259" key="15">
    <source>
        <dbReference type="Pfam" id="PF02749"/>
    </source>
</evidence>
<dbReference type="OrthoDB" id="9782546at2"/>
<feature type="binding site" evidence="13">
    <location>
        <position position="166"/>
    </location>
    <ligand>
        <name>substrate</name>
    </ligand>
</feature>
<evidence type="ECO:0000256" key="1">
    <source>
        <dbReference type="ARBA" id="ARBA00003237"/>
    </source>
</evidence>
<dbReference type="KEGG" id="aft:BBF96_15535"/>
<evidence type="ECO:0000256" key="5">
    <source>
        <dbReference type="ARBA" id="ARBA00011944"/>
    </source>
</evidence>
<evidence type="ECO:0000256" key="11">
    <source>
        <dbReference type="ARBA" id="ARBA00069173"/>
    </source>
</evidence>
<dbReference type="Proteomes" id="UP000267250">
    <property type="component" value="Chromosome"/>
</dbReference>
<evidence type="ECO:0000313" key="17">
    <source>
        <dbReference type="Proteomes" id="UP000267250"/>
    </source>
</evidence>
<sequence>MNWNHEIIIDIIRIGLKEDLGTGDVTTDSVVPEDHWSEAYITAKEEGVVAGLPLAQKIFEYIDPHLRFEAIRKDGDRVKFGDHLAKITGATRSILKGERLALNFLQRLSGIATKTAYYKSLVEDYSVRIVDTRKTTPGLRILEKYAVRVGGGHNHRMGLYDAVMIKDNHIEAAGDIRTAVELARKAIPHTMKIEVEVEDLEGVKEALEAGADIIMLDNMSLEMMKKAVEMINGRAIIEASGGITDENIKDVAATGVDVISMGALTHTVKSLDISLNINPEKIKDLTGRH</sequence>
<evidence type="ECO:0000256" key="4">
    <source>
        <dbReference type="ARBA" id="ARBA00011218"/>
    </source>
</evidence>
<feature type="binding site" evidence="13">
    <location>
        <begin position="240"/>
        <end position="242"/>
    </location>
    <ligand>
        <name>substrate</name>
    </ligand>
</feature>
<evidence type="ECO:0000256" key="10">
    <source>
        <dbReference type="ARBA" id="ARBA00047445"/>
    </source>
</evidence>
<dbReference type="GO" id="GO:0004514">
    <property type="term" value="F:nicotinate-nucleotide diphosphorylase (carboxylating) activity"/>
    <property type="evidence" value="ECO:0007669"/>
    <property type="project" value="UniProtKB-EC"/>
</dbReference>
<protein>
    <recommendedName>
        <fullName evidence="11">Probable nicotinate-nucleotide pyrophosphorylase [carboxylating]</fullName>
        <ecNumber evidence="5">2.4.2.19</ecNumber>
    </recommendedName>
    <alternativeName>
        <fullName evidence="9">Quinolinate phosphoribosyltransferase [decarboxylating]</fullName>
    </alternativeName>
</protein>
<dbReference type="Gene3D" id="3.20.20.70">
    <property type="entry name" value="Aldolase class I"/>
    <property type="match status" value="1"/>
</dbReference>
<feature type="domain" description="Quinolinate phosphoribosyl transferase C-terminal" evidence="14">
    <location>
        <begin position="111"/>
        <end position="275"/>
    </location>
</feature>
<feature type="binding site" evidence="13">
    <location>
        <position position="156"/>
    </location>
    <ligand>
        <name>substrate</name>
    </ligand>
</feature>
<dbReference type="Pfam" id="PF02749">
    <property type="entry name" value="QRPTase_N"/>
    <property type="match status" value="1"/>
</dbReference>
<evidence type="ECO:0000256" key="9">
    <source>
        <dbReference type="ARBA" id="ARBA00033102"/>
    </source>
</evidence>
<dbReference type="InterPro" id="IPR002638">
    <property type="entry name" value="Quinolinate_PRibosylTrfase_C"/>
</dbReference>
<dbReference type="InterPro" id="IPR013785">
    <property type="entry name" value="Aldolase_TIM"/>
</dbReference>
<dbReference type="GO" id="GO:0034213">
    <property type="term" value="P:quinolinate catabolic process"/>
    <property type="evidence" value="ECO:0007669"/>
    <property type="project" value="TreeGrafter"/>
</dbReference>
<dbReference type="InterPro" id="IPR022412">
    <property type="entry name" value="Quinolinate_PRibosylTrfase_N"/>
</dbReference>
<feature type="binding site" evidence="13">
    <location>
        <begin position="261"/>
        <end position="263"/>
    </location>
    <ligand>
        <name>substrate</name>
    </ligand>
</feature>
<reference evidence="16 17" key="1">
    <citation type="submission" date="2016-07" db="EMBL/GenBank/DDBJ databases">
        <title>Genome and transcriptome analysis of iron-reducing fermentative bacteria Anoxybacter fermentans.</title>
        <authorList>
            <person name="Zeng X."/>
            <person name="Shao Z."/>
        </authorList>
    </citation>
    <scope>NUCLEOTIDE SEQUENCE [LARGE SCALE GENOMIC DNA]</scope>
    <source>
        <strain evidence="16 17">DY22613</strain>
    </source>
</reference>
<evidence type="ECO:0000259" key="14">
    <source>
        <dbReference type="Pfam" id="PF01729"/>
    </source>
</evidence>
<keyword evidence="8 12" id="KW-0808">Transferase</keyword>
<gene>
    <name evidence="16" type="ORF">BBF96_15535</name>
</gene>
<evidence type="ECO:0000256" key="6">
    <source>
        <dbReference type="ARBA" id="ARBA00022642"/>
    </source>
</evidence>